<keyword evidence="2 7" id="KW-0813">Transport</keyword>
<keyword evidence="4 7" id="KW-0812">Transmembrane</keyword>
<comment type="similarity">
    <text evidence="7">Belongs to the binding-protein-dependent transport system permease family.</text>
</comment>
<accession>A0A1N6X9B8</accession>
<evidence type="ECO:0000256" key="2">
    <source>
        <dbReference type="ARBA" id="ARBA00022448"/>
    </source>
</evidence>
<evidence type="ECO:0000256" key="1">
    <source>
        <dbReference type="ARBA" id="ARBA00004651"/>
    </source>
</evidence>
<evidence type="ECO:0000313" key="9">
    <source>
        <dbReference type="EMBL" id="SIQ98867.1"/>
    </source>
</evidence>
<feature type="transmembrane region" description="Helical" evidence="7">
    <location>
        <begin position="197"/>
        <end position="217"/>
    </location>
</feature>
<keyword evidence="6 7" id="KW-0472">Membrane</keyword>
<dbReference type="AlphaFoldDB" id="A0A1N6X9B8"/>
<reference evidence="10" key="1">
    <citation type="submission" date="2017-01" db="EMBL/GenBank/DDBJ databases">
        <authorList>
            <person name="Varghese N."/>
            <person name="Submissions S."/>
        </authorList>
    </citation>
    <scope>NUCLEOTIDE SEQUENCE [LARGE SCALE GENOMIC DNA]</scope>
    <source>
        <strain evidence="10">ATCC 700103</strain>
    </source>
</reference>
<evidence type="ECO:0000256" key="5">
    <source>
        <dbReference type="ARBA" id="ARBA00022989"/>
    </source>
</evidence>
<dbReference type="InterPro" id="IPR035906">
    <property type="entry name" value="MetI-like_sf"/>
</dbReference>
<dbReference type="OrthoDB" id="9789439at2"/>
<dbReference type="CDD" id="cd06261">
    <property type="entry name" value="TM_PBP2"/>
    <property type="match status" value="1"/>
</dbReference>
<proteinExistence type="inferred from homology"/>
<dbReference type="PANTHER" id="PTHR43163:SF6">
    <property type="entry name" value="DIPEPTIDE TRANSPORT SYSTEM PERMEASE PROTEIN DPPB-RELATED"/>
    <property type="match status" value="1"/>
</dbReference>
<keyword evidence="5 7" id="KW-1133">Transmembrane helix</keyword>
<dbReference type="Gene3D" id="1.10.3720.10">
    <property type="entry name" value="MetI-like"/>
    <property type="match status" value="1"/>
</dbReference>
<keyword evidence="3" id="KW-1003">Cell membrane</keyword>
<dbReference type="PROSITE" id="PS50928">
    <property type="entry name" value="ABC_TM1"/>
    <property type="match status" value="1"/>
</dbReference>
<feature type="transmembrane region" description="Helical" evidence="7">
    <location>
        <begin position="257"/>
        <end position="281"/>
    </location>
</feature>
<gene>
    <name evidence="9" type="ORF">SAMN05421834_11127</name>
</gene>
<feature type="transmembrane region" description="Helical" evidence="7">
    <location>
        <begin position="9"/>
        <end position="30"/>
    </location>
</feature>
<evidence type="ECO:0000256" key="4">
    <source>
        <dbReference type="ARBA" id="ARBA00022692"/>
    </source>
</evidence>
<keyword evidence="10" id="KW-1185">Reference proteome</keyword>
<dbReference type="GO" id="GO:0005886">
    <property type="term" value="C:plasma membrane"/>
    <property type="evidence" value="ECO:0007669"/>
    <property type="project" value="UniProtKB-SubCell"/>
</dbReference>
<evidence type="ECO:0000313" key="10">
    <source>
        <dbReference type="Proteomes" id="UP000185669"/>
    </source>
</evidence>
<dbReference type="SUPFAM" id="SSF161098">
    <property type="entry name" value="MetI-like"/>
    <property type="match status" value="1"/>
</dbReference>
<dbReference type="STRING" id="56779.SAMN05421834_11127"/>
<sequence length="334" mass="37133">MINYIIKRLLALIPILIGVAVIVFLIVHLIPGDPAQTMLGERATDEALQRLREQMGLNDPLPVQFWRYVKDLLRGDLGRSIMSNNPVSAELAQRFPATLELSFFAIMFAVLVGIPAGIFASINQNSWFDNLSMLIALMGVSMPIFWLGLMFIWLFAVELGWFPPSSRIGVGLDFTPITNLYVIDSILQLNFSALKDILHHLVLPAVALGTIPMAIIARMTRSSMLEVLRKDFIRTAYAKGLKRKVVIFKHALKNAMVPIITVVGLQFGVLLGGAVMTETIFSWPGLGKYLVDAIYARDFPIVQGGILFFAGVFVIVNLIVDLSYALVDPRIQYE</sequence>
<dbReference type="Pfam" id="PF19300">
    <property type="entry name" value="BPD_transp_1_N"/>
    <property type="match status" value="1"/>
</dbReference>
<dbReference type="GO" id="GO:0055085">
    <property type="term" value="P:transmembrane transport"/>
    <property type="evidence" value="ECO:0007669"/>
    <property type="project" value="InterPro"/>
</dbReference>
<dbReference type="InterPro" id="IPR000515">
    <property type="entry name" value="MetI-like"/>
</dbReference>
<evidence type="ECO:0000256" key="6">
    <source>
        <dbReference type="ARBA" id="ARBA00023136"/>
    </source>
</evidence>
<name>A0A1N6X9B8_9FIRM</name>
<dbReference type="Pfam" id="PF00528">
    <property type="entry name" value="BPD_transp_1"/>
    <property type="match status" value="1"/>
</dbReference>
<comment type="subcellular location">
    <subcellularLocation>
        <location evidence="1 7">Cell membrane</location>
        <topology evidence="1 7">Multi-pass membrane protein</topology>
    </subcellularLocation>
</comment>
<evidence type="ECO:0000256" key="3">
    <source>
        <dbReference type="ARBA" id="ARBA00022475"/>
    </source>
</evidence>
<feature type="transmembrane region" description="Helical" evidence="7">
    <location>
        <begin position="301"/>
        <end position="327"/>
    </location>
</feature>
<feature type="domain" description="ABC transmembrane type-1" evidence="8">
    <location>
        <begin position="95"/>
        <end position="320"/>
    </location>
</feature>
<evidence type="ECO:0000256" key="7">
    <source>
        <dbReference type="RuleBase" id="RU363032"/>
    </source>
</evidence>
<dbReference type="Proteomes" id="UP000185669">
    <property type="component" value="Unassembled WGS sequence"/>
</dbReference>
<feature type="transmembrane region" description="Helical" evidence="7">
    <location>
        <begin position="134"/>
        <end position="156"/>
    </location>
</feature>
<dbReference type="InterPro" id="IPR045621">
    <property type="entry name" value="BPD_transp_1_N"/>
</dbReference>
<protein>
    <submittedName>
        <fullName evidence="9">Peptide/nickel transport system permease protein</fullName>
    </submittedName>
</protein>
<dbReference type="PANTHER" id="PTHR43163">
    <property type="entry name" value="DIPEPTIDE TRANSPORT SYSTEM PERMEASE PROTEIN DPPB-RELATED"/>
    <property type="match status" value="1"/>
</dbReference>
<evidence type="ECO:0000259" key="8">
    <source>
        <dbReference type="PROSITE" id="PS50928"/>
    </source>
</evidence>
<organism evidence="9 10">
    <name type="scientific">Halanaerobium kushneri</name>
    <dbReference type="NCBI Taxonomy" id="56779"/>
    <lineage>
        <taxon>Bacteria</taxon>
        <taxon>Bacillati</taxon>
        <taxon>Bacillota</taxon>
        <taxon>Clostridia</taxon>
        <taxon>Halanaerobiales</taxon>
        <taxon>Halanaerobiaceae</taxon>
        <taxon>Halanaerobium</taxon>
    </lineage>
</organism>
<dbReference type="EMBL" id="FTNC01000011">
    <property type="protein sequence ID" value="SIQ98867.1"/>
    <property type="molecule type" value="Genomic_DNA"/>
</dbReference>
<dbReference type="RefSeq" id="WP_076545051.1">
    <property type="nucleotide sequence ID" value="NZ_FTNC01000011.1"/>
</dbReference>
<feature type="transmembrane region" description="Helical" evidence="7">
    <location>
        <begin position="101"/>
        <end position="122"/>
    </location>
</feature>